<dbReference type="SUPFAM" id="SSF49464">
    <property type="entry name" value="Carboxypeptidase regulatory domain-like"/>
    <property type="match status" value="1"/>
</dbReference>
<keyword evidence="6 7" id="KW-0998">Cell outer membrane</keyword>
<dbReference type="EMBL" id="WQKZ01000001">
    <property type="protein sequence ID" value="MVN75367.1"/>
    <property type="molecule type" value="Genomic_DNA"/>
</dbReference>
<evidence type="ECO:0000256" key="7">
    <source>
        <dbReference type="PROSITE-ProRule" id="PRU01360"/>
    </source>
</evidence>
<dbReference type="AlphaFoldDB" id="A0A7K1TAD5"/>
<dbReference type="NCBIfam" id="TIGR04057">
    <property type="entry name" value="SusC_RagA_signa"/>
    <property type="match status" value="1"/>
</dbReference>
<name>A0A7K1TAD5_9BACT</name>
<evidence type="ECO:0000256" key="2">
    <source>
        <dbReference type="ARBA" id="ARBA00022448"/>
    </source>
</evidence>
<dbReference type="InterPro" id="IPR008969">
    <property type="entry name" value="CarboxyPept-like_regulatory"/>
</dbReference>
<dbReference type="InterPro" id="IPR036942">
    <property type="entry name" value="Beta-barrel_TonB_sf"/>
</dbReference>
<evidence type="ECO:0000256" key="4">
    <source>
        <dbReference type="ARBA" id="ARBA00022692"/>
    </source>
</evidence>
<evidence type="ECO:0000256" key="5">
    <source>
        <dbReference type="ARBA" id="ARBA00023136"/>
    </source>
</evidence>
<dbReference type="InterPro" id="IPR023997">
    <property type="entry name" value="TonB-dep_OMP_SusC/RagA_CS"/>
</dbReference>
<reference evidence="9 10" key="1">
    <citation type="submission" date="2019-12" db="EMBL/GenBank/DDBJ databases">
        <title>Hymenobacter sp. HMF4947 Genome sequencing and assembly.</title>
        <authorList>
            <person name="Kang H."/>
            <person name="Cha I."/>
            <person name="Kim H."/>
            <person name="Joh K."/>
        </authorList>
    </citation>
    <scope>NUCLEOTIDE SEQUENCE [LARGE SCALE GENOMIC DNA]</scope>
    <source>
        <strain evidence="9 10">HMF4947</strain>
    </source>
</reference>
<dbReference type="InterPro" id="IPR037066">
    <property type="entry name" value="Plug_dom_sf"/>
</dbReference>
<dbReference type="Pfam" id="PF13715">
    <property type="entry name" value="CarbopepD_reg_2"/>
    <property type="match status" value="1"/>
</dbReference>
<evidence type="ECO:0000259" key="8">
    <source>
        <dbReference type="Pfam" id="PF07715"/>
    </source>
</evidence>
<evidence type="ECO:0000256" key="6">
    <source>
        <dbReference type="ARBA" id="ARBA00023237"/>
    </source>
</evidence>
<dbReference type="PROSITE" id="PS52016">
    <property type="entry name" value="TONB_DEPENDENT_REC_3"/>
    <property type="match status" value="1"/>
</dbReference>
<protein>
    <submittedName>
        <fullName evidence="9">SusC/RagA family TonB-linked outer membrane protein</fullName>
    </submittedName>
</protein>
<evidence type="ECO:0000256" key="3">
    <source>
        <dbReference type="ARBA" id="ARBA00022452"/>
    </source>
</evidence>
<dbReference type="GO" id="GO:0009279">
    <property type="term" value="C:cell outer membrane"/>
    <property type="evidence" value="ECO:0007669"/>
    <property type="project" value="UniProtKB-SubCell"/>
</dbReference>
<keyword evidence="10" id="KW-1185">Reference proteome</keyword>
<organism evidence="9 10">
    <name type="scientific">Hymenobacter ginkgonis</name>
    <dbReference type="NCBI Taxonomy" id="2682976"/>
    <lineage>
        <taxon>Bacteria</taxon>
        <taxon>Pseudomonadati</taxon>
        <taxon>Bacteroidota</taxon>
        <taxon>Cytophagia</taxon>
        <taxon>Cytophagales</taxon>
        <taxon>Hymenobacteraceae</taxon>
        <taxon>Hymenobacter</taxon>
    </lineage>
</organism>
<dbReference type="InterPro" id="IPR039426">
    <property type="entry name" value="TonB-dep_rcpt-like"/>
</dbReference>
<dbReference type="Proteomes" id="UP000441336">
    <property type="component" value="Unassembled WGS sequence"/>
</dbReference>
<keyword evidence="3 7" id="KW-1134">Transmembrane beta strand</keyword>
<dbReference type="NCBIfam" id="TIGR04056">
    <property type="entry name" value="OMP_RagA_SusC"/>
    <property type="match status" value="1"/>
</dbReference>
<dbReference type="InterPro" id="IPR023996">
    <property type="entry name" value="TonB-dep_OMP_SusC/RagA"/>
</dbReference>
<dbReference type="InterPro" id="IPR012910">
    <property type="entry name" value="Plug_dom"/>
</dbReference>
<keyword evidence="2 7" id="KW-0813">Transport</keyword>
<dbReference type="SUPFAM" id="SSF56935">
    <property type="entry name" value="Porins"/>
    <property type="match status" value="1"/>
</dbReference>
<comment type="similarity">
    <text evidence="7">Belongs to the TonB-dependent receptor family.</text>
</comment>
<feature type="domain" description="TonB-dependent receptor plug" evidence="8">
    <location>
        <begin position="139"/>
        <end position="268"/>
    </location>
</feature>
<keyword evidence="4 7" id="KW-0812">Transmembrane</keyword>
<gene>
    <name evidence="9" type="ORF">GO988_03420</name>
</gene>
<keyword evidence="5 7" id="KW-0472">Membrane</keyword>
<dbReference type="Pfam" id="PF07715">
    <property type="entry name" value="Plug"/>
    <property type="match status" value="1"/>
</dbReference>
<dbReference type="Gene3D" id="2.60.40.1120">
    <property type="entry name" value="Carboxypeptidase-like, regulatory domain"/>
    <property type="match status" value="1"/>
</dbReference>
<accession>A0A7K1TAD5</accession>
<comment type="subcellular location">
    <subcellularLocation>
        <location evidence="1 7">Cell outer membrane</location>
        <topology evidence="1 7">Multi-pass membrane protein</topology>
    </subcellularLocation>
</comment>
<evidence type="ECO:0000313" key="10">
    <source>
        <dbReference type="Proteomes" id="UP000441336"/>
    </source>
</evidence>
<evidence type="ECO:0000256" key="1">
    <source>
        <dbReference type="ARBA" id="ARBA00004571"/>
    </source>
</evidence>
<proteinExistence type="inferred from homology"/>
<evidence type="ECO:0000313" key="9">
    <source>
        <dbReference type="EMBL" id="MVN75367.1"/>
    </source>
</evidence>
<dbReference type="Gene3D" id="2.40.170.20">
    <property type="entry name" value="TonB-dependent receptor, beta-barrel domain"/>
    <property type="match status" value="1"/>
</dbReference>
<sequence length="1043" mass="111819">MRGLAWRLVLSGFFSRSIPCKLMEKSTWLLLPLLCLPGLVVAQTHTVTGRVTDERGSGLPGTTVVVRGTTLGVSTTAEGTYSVAVGDTATLVFSSIGYNAQRVRVGGRSVVNVTLSESNQALDEVVVTALNISRERKTLGYSVTEIAGPSLTVARETNIANSLVGKVAGLNVNSTAGGPGSSSNVIIRGVSSINQTNQPLYVINGVPVESQPSGGAGATIGNSGGQYDNAPDFGDPISNLNPDDIESISVLKGAAASALYGYRAKAGVILITTKSAKGNDGIEFNSNYVVQRVFTLTDWQYDYGQGANNTKPTTAAAAAQSGNSSWGGRLDGSQVVQFDGTLRPYSAQRDNVRNFYQTGGALTNTIAFNKSFTGGTVRLSASDLANKAVIPNSRLDRQTFNVVGTFDPFKHLTIDVRANYILEQARNRPILSDGAGNANFNVAFLPTSLDVRDLRGPNGNGTLANGNEFTFNSGNLYNTNPYFAAYQFVSNTKRERLLSNITARYTLDNGLFFQGRVGRDGYNDRLTTVTPSGTAYRPLGSITEITSQFTDLNVDGLVGKAFHVGEAFTFTPNVGASYRRTKQDGFSNSGSDFAVAGINTLGNTKTRTVTPIFTDLEVQSVYGSLDLSYKEFLYLTGTVRRDWFSSLATPGVSNDLGSTYPGVSGSFVFSELWKPEILSFGKIRAGYSQVGQATGPFQTQLNYSLSATTLNGVPYGGPSDANIPNRNLRASRASEVEVGTELAFLQNRLRLDLTFYKKKSTGEIVNTPASGTSGYSGAVLNAGEMENKGVEMLLTILPVKTSTFTWTSSFNAAYNKNTVLSLAADQQQSVYATSRSGVGFLGQQVGKPFGQVLAYDYSRNADGSIALTTNGVPLRGNLTSFGTAFHPWTMGWSNDFTLGRFNMGVLIDGKFGGKIFSATDYYATIFGLRKETLVNREGTFGPDKLDAATYYGTLANNVSSQFVQDASFIKLRQITLGYSFPSALFGNKIQRLTLSLVARNLFFFRRLTDNIDPEGSYNAFTQGLELGGVPPSRTFGLNLNAKF</sequence>
<dbReference type="Gene3D" id="2.170.130.10">
    <property type="entry name" value="TonB-dependent receptor, plug domain"/>
    <property type="match status" value="1"/>
</dbReference>
<comment type="caution">
    <text evidence="9">The sequence shown here is derived from an EMBL/GenBank/DDBJ whole genome shotgun (WGS) entry which is preliminary data.</text>
</comment>